<feature type="domain" description="Glycosyl hydrolase family 92 N-terminal" evidence="3">
    <location>
        <begin position="39"/>
        <end position="260"/>
    </location>
</feature>
<dbReference type="PANTHER" id="PTHR12143">
    <property type="entry name" value="PEPTIDE N-GLYCANASE PNGASE -RELATED"/>
    <property type="match status" value="1"/>
</dbReference>
<dbReference type="Pfam" id="PF17678">
    <property type="entry name" value="Glyco_hydro_92N"/>
    <property type="match status" value="1"/>
</dbReference>
<dbReference type="EMBL" id="BMQA01000001">
    <property type="protein sequence ID" value="GGI98894.1"/>
    <property type="molecule type" value="Genomic_DNA"/>
</dbReference>
<dbReference type="GO" id="GO:0005829">
    <property type="term" value="C:cytosol"/>
    <property type="evidence" value="ECO:0007669"/>
    <property type="project" value="TreeGrafter"/>
</dbReference>
<evidence type="ECO:0000259" key="2">
    <source>
        <dbReference type="Pfam" id="PF07971"/>
    </source>
</evidence>
<dbReference type="InterPro" id="IPR012939">
    <property type="entry name" value="Glyco_hydro_92"/>
</dbReference>
<dbReference type="GO" id="GO:0000224">
    <property type="term" value="F:peptide-N4-(N-acetyl-beta-glucosaminyl)asparagine amidase activity"/>
    <property type="evidence" value="ECO:0007669"/>
    <property type="project" value="TreeGrafter"/>
</dbReference>
<dbReference type="GO" id="GO:0005975">
    <property type="term" value="P:carbohydrate metabolic process"/>
    <property type="evidence" value="ECO:0007669"/>
    <property type="project" value="InterPro"/>
</dbReference>
<feature type="signal peptide" evidence="1">
    <location>
        <begin position="1"/>
        <end position="22"/>
    </location>
</feature>
<dbReference type="NCBIfam" id="TIGR01180">
    <property type="entry name" value="aman2_put"/>
    <property type="match status" value="1"/>
</dbReference>
<dbReference type="PANTHER" id="PTHR12143:SF39">
    <property type="entry name" value="SECRETED PROTEIN"/>
    <property type="match status" value="1"/>
</dbReference>
<keyword evidence="5" id="KW-1185">Reference proteome</keyword>
<dbReference type="InterPro" id="IPR014718">
    <property type="entry name" value="GH-type_carb-bd"/>
</dbReference>
<protein>
    <recommendedName>
        <fullName evidence="6">Alpha-1,2-mannosidase</fullName>
    </recommendedName>
</protein>
<feature type="chain" id="PRO_5039146960" description="Alpha-1,2-mannosidase" evidence="1">
    <location>
        <begin position="23"/>
        <end position="773"/>
    </location>
</feature>
<dbReference type="InterPro" id="IPR050883">
    <property type="entry name" value="PNGase"/>
</dbReference>
<evidence type="ECO:0000313" key="4">
    <source>
        <dbReference type="EMBL" id="GGI98894.1"/>
    </source>
</evidence>
<dbReference type="Proteomes" id="UP000657574">
    <property type="component" value="Unassembled WGS sequence"/>
</dbReference>
<dbReference type="GO" id="GO:0030246">
    <property type="term" value="F:carbohydrate binding"/>
    <property type="evidence" value="ECO:0007669"/>
    <property type="project" value="InterPro"/>
</dbReference>
<dbReference type="InterPro" id="IPR005887">
    <property type="entry name" value="GH92_a_mannosidase_put"/>
</dbReference>
<dbReference type="Gene3D" id="1.20.1050.60">
    <property type="entry name" value="alpha-1,2-mannosidase"/>
    <property type="match status" value="1"/>
</dbReference>
<feature type="domain" description="Glycosyl hydrolase family 92" evidence="2">
    <location>
        <begin position="267"/>
        <end position="755"/>
    </location>
</feature>
<organism evidence="4 5">
    <name type="scientific">Streptomyces brasiliensis</name>
    <dbReference type="NCBI Taxonomy" id="1954"/>
    <lineage>
        <taxon>Bacteria</taxon>
        <taxon>Bacillati</taxon>
        <taxon>Actinomycetota</taxon>
        <taxon>Actinomycetes</taxon>
        <taxon>Kitasatosporales</taxon>
        <taxon>Streptomycetaceae</taxon>
        <taxon>Streptomyces</taxon>
    </lineage>
</organism>
<accession>A0A917K5I4</accession>
<dbReference type="InterPro" id="IPR041371">
    <property type="entry name" value="GH92_N"/>
</dbReference>
<evidence type="ECO:0000259" key="3">
    <source>
        <dbReference type="Pfam" id="PF17678"/>
    </source>
</evidence>
<proteinExistence type="predicted"/>
<dbReference type="Gene3D" id="2.70.98.10">
    <property type="match status" value="1"/>
</dbReference>
<dbReference type="SUPFAM" id="SSF48208">
    <property type="entry name" value="Six-hairpin glycosidases"/>
    <property type="match status" value="1"/>
</dbReference>
<dbReference type="Gene3D" id="3.30.2080.10">
    <property type="entry name" value="GH92 mannosidase domain"/>
    <property type="match status" value="1"/>
</dbReference>
<gene>
    <name evidence="4" type="ORF">GCM10010121_006400</name>
</gene>
<dbReference type="InterPro" id="IPR008928">
    <property type="entry name" value="6-hairpin_glycosidase_sf"/>
</dbReference>
<evidence type="ECO:0000313" key="5">
    <source>
        <dbReference type="Proteomes" id="UP000657574"/>
    </source>
</evidence>
<name>A0A917K5I4_9ACTN</name>
<keyword evidence="1" id="KW-0732">Signal</keyword>
<evidence type="ECO:0008006" key="6">
    <source>
        <dbReference type="Google" id="ProtNLM"/>
    </source>
</evidence>
<dbReference type="GO" id="GO:0006516">
    <property type="term" value="P:glycoprotein catabolic process"/>
    <property type="evidence" value="ECO:0007669"/>
    <property type="project" value="TreeGrafter"/>
</dbReference>
<sequence>MRRTRRPRLCLAGVLAASALLAAPTARSAEPTDGHLTDLVNPFIGTRNEGNTFPGAAVPFGMVQLSPDTGHRTGYDYADSRIRGFSLVHLSGVGCRIGGDLPVLPTTGEVTQTDNARYASGFRHEDEAASPGYYRVGLSSGIDAELTATARTGVQRYTFPATDKANVLLNAAQSLHKAVGSRVEILDDRTVRTEITGRGFCRDTLPYTVYTVTRFDRPFTAYGTWDGKTVSPGSRTGPGGAYVRFDTTQNRTVTATTALSYVDAKGAGTNLRAEGGRSFDAVREAARRAWEERLGAVRVQGGGDTLRRTFYSSLYRSFLAPDVGSDADGRYTGWDRRVHRAEGFTYYQNWSLWDTYRTQCQLLALLAPREARNMAISVVRVGEEGGWLPKWGYGTVETNIMTGDPVTPFLTTAYHSGLLDGYEERAYRLLRQNADGVPPADVPTAGREANAEYIARGWAPYVKGRPQTKLGDSDYHQGGSVTLEYALSDAMLAQMARSLGHTADADRYAARARNYRNVFDPSTGFFRARDAAGAFAGPADPAHSVGFHEGTAWQYQWLVPQDLPGLVGLIGGDRAANDRLDKFFAYDRLLADPATTAREVWVHGNAYAYYDAATYNPQNEPDLIAPYTYLSTGQPWKTTDVVHAALTLFTDTPTGMTGNDDLGTMSAWNVLSSIGLFPVQPGYGTWGLTTPVFDRVDLTLDRAHWPGGGLTVTANGTSAADRYVQSARADGVPYDRTYLTTRALRSLRSLDFTVGPRPSEWGTSPRAAPPALK</sequence>
<comment type="caution">
    <text evidence="4">The sequence shown here is derived from an EMBL/GenBank/DDBJ whole genome shotgun (WGS) entry which is preliminary data.</text>
</comment>
<dbReference type="Pfam" id="PF07971">
    <property type="entry name" value="Glyco_hydro_92"/>
    <property type="match status" value="1"/>
</dbReference>
<evidence type="ECO:0000256" key="1">
    <source>
        <dbReference type="SAM" id="SignalP"/>
    </source>
</evidence>
<dbReference type="AlphaFoldDB" id="A0A917K5I4"/>
<dbReference type="Gene3D" id="1.20.1610.10">
    <property type="entry name" value="alpha-1,2-mannosidases domains"/>
    <property type="match status" value="1"/>
</dbReference>
<reference evidence="4" key="2">
    <citation type="submission" date="2020-09" db="EMBL/GenBank/DDBJ databases">
        <authorList>
            <person name="Sun Q."/>
            <person name="Ohkuma M."/>
        </authorList>
    </citation>
    <scope>NUCLEOTIDE SEQUENCE</scope>
    <source>
        <strain evidence="4">JCM 3086</strain>
    </source>
</reference>
<dbReference type="RefSeq" id="WP_189309392.1">
    <property type="nucleotide sequence ID" value="NZ_BMQA01000001.1"/>
</dbReference>
<reference evidence="4" key="1">
    <citation type="journal article" date="2014" name="Int. J. Syst. Evol. Microbiol.">
        <title>Complete genome sequence of Corynebacterium casei LMG S-19264T (=DSM 44701T), isolated from a smear-ripened cheese.</title>
        <authorList>
            <consortium name="US DOE Joint Genome Institute (JGI-PGF)"/>
            <person name="Walter F."/>
            <person name="Albersmeier A."/>
            <person name="Kalinowski J."/>
            <person name="Ruckert C."/>
        </authorList>
    </citation>
    <scope>NUCLEOTIDE SEQUENCE</scope>
    <source>
        <strain evidence="4">JCM 3086</strain>
    </source>
</reference>